<evidence type="ECO:0000313" key="2">
    <source>
        <dbReference type="EMBL" id="MCG6662938.1"/>
    </source>
</evidence>
<dbReference type="Proteomes" id="UP000814353">
    <property type="component" value="Unassembled WGS sequence"/>
</dbReference>
<gene>
    <name evidence="1" type="ORF">H1D44_20390</name>
    <name evidence="2" type="ORF">HOP48_15475</name>
</gene>
<accession>A0A7W0AFC0</accession>
<keyword evidence="4" id="KW-1185">Reference proteome</keyword>
<evidence type="ECO:0000313" key="3">
    <source>
        <dbReference type="Proteomes" id="UP000518091"/>
    </source>
</evidence>
<dbReference type="EMBL" id="JABFUB010000014">
    <property type="protein sequence ID" value="MCG6662938.1"/>
    <property type="molecule type" value="Genomic_DNA"/>
</dbReference>
<protein>
    <submittedName>
        <fullName evidence="1">Uncharacterized protein</fullName>
    </submittedName>
</protein>
<reference evidence="2 4" key="1">
    <citation type="submission" date="2020-05" db="EMBL/GenBank/DDBJ databases">
        <title>Comparative genomic analysis of denitrifying bacteria from Halomonas genus.</title>
        <authorList>
            <person name="Wang L."/>
            <person name="Shao Z."/>
        </authorList>
    </citation>
    <scope>NUCLEOTIDE SEQUENCE [LARGE SCALE GENOMIC DNA]</scope>
    <source>
        <strain evidence="2 4">DSM 17331</strain>
    </source>
</reference>
<evidence type="ECO:0000313" key="1">
    <source>
        <dbReference type="EMBL" id="MBA2781236.1"/>
    </source>
</evidence>
<proteinExistence type="predicted"/>
<reference evidence="1 3" key="2">
    <citation type="submission" date="2020-07" db="EMBL/GenBank/DDBJ databases">
        <title>Identification of Halomonas strains.</title>
        <authorList>
            <person name="Xiao Z."/>
            <person name="Shen J."/>
        </authorList>
    </citation>
    <scope>NUCLEOTIDE SEQUENCE [LARGE SCALE GENOMIC DNA]</scope>
    <source>
        <strain evidence="1 3">DSM 17331</strain>
    </source>
</reference>
<dbReference type="EMBL" id="JACEFT010000060">
    <property type="protein sequence ID" value="MBA2781236.1"/>
    <property type="molecule type" value="Genomic_DNA"/>
</dbReference>
<comment type="caution">
    <text evidence="1">The sequence shown here is derived from an EMBL/GenBank/DDBJ whole genome shotgun (WGS) entry which is preliminary data.</text>
</comment>
<name>A0A7W0AFC0_9GAMM</name>
<sequence>MTSLERVLGGADAAYTPADDTDRVEVPLHICDKQVPPAAQSILGRCEFYYRPLHGEYIEKSGVSTWEALKAWASRWNPVDDVIVFRRLLSKREQLIMPESDDDDWSRHANFMMRHIGCGHQPPDYYVSYGYYYCSTYGERLRPRLSVQGKDWLDKARKALQENIEDGLDDNMSGDQIEVHSLRYPNRSVAMEVAQYELEVDNATFKTFAFNTHVPAYLDAGLADLRLDDLAKIGGQPDVEEWLDGETWRQAVDSGVEVYGEKGIRGIALEGVEIVGEVAVDTYNNVADSVRSAGDAVENALRSLIRRRR</sequence>
<dbReference type="AlphaFoldDB" id="A0A7W0AFC0"/>
<dbReference type="RefSeq" id="WP_181517104.1">
    <property type="nucleotide sequence ID" value="NZ_JABFUB010000014.1"/>
</dbReference>
<evidence type="ECO:0000313" key="4">
    <source>
        <dbReference type="Proteomes" id="UP000814353"/>
    </source>
</evidence>
<dbReference type="Proteomes" id="UP000518091">
    <property type="component" value="Unassembled WGS sequence"/>
</dbReference>
<organism evidence="1 3">
    <name type="scientific">Billgrantia kenyensis</name>
    <dbReference type="NCBI Taxonomy" id="321266"/>
    <lineage>
        <taxon>Bacteria</taxon>
        <taxon>Pseudomonadati</taxon>
        <taxon>Pseudomonadota</taxon>
        <taxon>Gammaproteobacteria</taxon>
        <taxon>Oceanospirillales</taxon>
        <taxon>Halomonadaceae</taxon>
        <taxon>Billgrantia</taxon>
    </lineage>
</organism>